<evidence type="ECO:0000256" key="2">
    <source>
        <dbReference type="ARBA" id="ARBA00022618"/>
    </source>
</evidence>
<dbReference type="PANTHER" id="PTHR32432">
    <property type="entry name" value="CELL DIVISION PROTEIN FTSA-RELATED"/>
    <property type="match status" value="1"/>
</dbReference>
<keyword evidence="1 5" id="KW-1003">Cell membrane</keyword>
<dbReference type="InterPro" id="IPR050696">
    <property type="entry name" value="FtsA/MreB"/>
</dbReference>
<accession>A0A1J5TTC8</accession>
<comment type="subcellular location">
    <subcellularLocation>
        <location evidence="5">Cell membrane</location>
        <topology evidence="5">Peripheral membrane protein</topology>
        <orientation evidence="5">Cytoplasmic side</orientation>
    </subcellularLocation>
    <text evidence="5">Localizes to the Z ring in an FtsZ-dependent manner. Targeted to the membrane through a conserved C-terminal amphipathic helix.</text>
</comment>
<dbReference type="SMART" id="SM00842">
    <property type="entry name" value="FtsA"/>
    <property type="match status" value="1"/>
</dbReference>
<dbReference type="Proteomes" id="UP000182798">
    <property type="component" value="Unassembled WGS sequence"/>
</dbReference>
<dbReference type="PANTHER" id="PTHR32432:SF4">
    <property type="entry name" value="CELL DIVISION PROTEIN FTSA"/>
    <property type="match status" value="1"/>
</dbReference>
<dbReference type="InterPro" id="IPR003494">
    <property type="entry name" value="SHS2_FtsA"/>
</dbReference>
<dbReference type="GO" id="GO:0009898">
    <property type="term" value="C:cytoplasmic side of plasma membrane"/>
    <property type="evidence" value="ECO:0007669"/>
    <property type="project" value="UniProtKB-UniRule"/>
</dbReference>
<keyword evidence="3 5" id="KW-0472">Membrane</keyword>
<dbReference type="Pfam" id="PF14450">
    <property type="entry name" value="FtsA"/>
    <property type="match status" value="1"/>
</dbReference>
<feature type="domain" description="SHS2" evidence="7">
    <location>
        <begin position="7"/>
        <end position="199"/>
    </location>
</feature>
<dbReference type="Pfam" id="PF02491">
    <property type="entry name" value="SHS2_FTSA"/>
    <property type="match status" value="1"/>
</dbReference>
<evidence type="ECO:0000313" key="9">
    <source>
        <dbReference type="Proteomes" id="UP000182798"/>
    </source>
</evidence>
<evidence type="ECO:0000313" key="8">
    <source>
        <dbReference type="EMBL" id="OIR24106.1"/>
    </source>
</evidence>
<dbReference type="RefSeq" id="WP_071564998.1">
    <property type="nucleotide sequence ID" value="NZ_MIQH01000851.1"/>
</dbReference>
<comment type="subunit">
    <text evidence="5">Self-interacts. Interacts with FtsZ.</text>
</comment>
<keyword evidence="4 5" id="KW-0131">Cell cycle</keyword>
<gene>
    <name evidence="5" type="primary">ftsA</name>
    <name evidence="8" type="ORF">BGC33_09410</name>
</gene>
<evidence type="ECO:0000256" key="5">
    <source>
        <dbReference type="HAMAP-Rule" id="MF_02033"/>
    </source>
</evidence>
<dbReference type="GO" id="GO:0032153">
    <property type="term" value="C:cell division site"/>
    <property type="evidence" value="ECO:0007669"/>
    <property type="project" value="UniProtKB-UniRule"/>
</dbReference>
<organism evidence="8 9">
    <name type="scientific">Bathymodiolus thermophilus thioautotrophic gill symbiont</name>
    <dbReference type="NCBI Taxonomy" id="2360"/>
    <lineage>
        <taxon>Bacteria</taxon>
        <taxon>Pseudomonadati</taxon>
        <taxon>Pseudomonadota</taxon>
        <taxon>Gammaproteobacteria</taxon>
        <taxon>sulfur-oxidizing symbionts</taxon>
    </lineage>
</organism>
<dbReference type="NCBIfam" id="TIGR01174">
    <property type="entry name" value="ftsA"/>
    <property type="match status" value="1"/>
</dbReference>
<dbReference type="Gene3D" id="3.30.420.40">
    <property type="match status" value="2"/>
</dbReference>
<reference evidence="9" key="1">
    <citation type="submission" date="2016-09" db="EMBL/GenBank/DDBJ databases">
        <title>Genome Sequence of Bathymodiolus thermophilus sulfur-oxidizing gill endosymbiont.</title>
        <authorList>
            <person name="Ponnudurai R."/>
            <person name="Kleiner M."/>
            <person name="Sayavedra L."/>
            <person name="Thuermer A."/>
            <person name="Felbeck H."/>
            <person name="Schlueter R."/>
            <person name="Schweder T."/>
            <person name="Markert S."/>
        </authorList>
    </citation>
    <scope>NUCLEOTIDE SEQUENCE [LARGE SCALE GENOMIC DNA]</scope>
    <source>
        <strain evidence="9">BAT/CrabSpa'14</strain>
    </source>
</reference>
<dbReference type="EMBL" id="MIQH01000851">
    <property type="protein sequence ID" value="OIR24106.1"/>
    <property type="molecule type" value="Genomic_DNA"/>
</dbReference>
<comment type="function">
    <text evidence="5 6">Cell division protein that is involved in the assembly of the Z ring. May serve as a membrane anchor for the Z ring.</text>
</comment>
<comment type="similarity">
    <text evidence="5 6">Belongs to the FtsA/MreB family.</text>
</comment>
<dbReference type="GO" id="GO:0043093">
    <property type="term" value="P:FtsZ-dependent cytokinesis"/>
    <property type="evidence" value="ECO:0007669"/>
    <property type="project" value="UniProtKB-UniRule"/>
</dbReference>
<dbReference type="HAMAP" id="MF_02033">
    <property type="entry name" value="FtsA"/>
    <property type="match status" value="1"/>
</dbReference>
<sequence>MADGDYIASVDIGSSKVVVLIADRLDDGLLEVVGHAKEVSQGVIRGEIVDVDALVSVIKTVANKAGKSCNSEFDSVIVNISDPNLRVFNLTPNKHVDSDLVKKSDVEALMRTAEAQRFKETEQRISSITHHYILDKDSDTEQGVVVKRPIGEQADMLEASVHIVVAAKQRVKNIERSLGLCGFQAQKLVINSMASSEPYLTPAQKDDGVCLVDVGAGVVDLSVFKQGRIFYSTAIQVGAEQVTWDIANAFNTPFAEAERLKLEHGQAQVKTLERDMLIGFRQNDDVADYCLSHESLIEVIEESYKALLLSIKKKIQEEDRNLYRSIKGFVFVGGGVKIEGYADLAFDCLKKRVRVGHVNREVIRLNPNSVSSNENLLAPEYACALGLLLFNDEELGYKEEQLVNKGGIKSAFKNLMSSF</sequence>
<dbReference type="InterPro" id="IPR043129">
    <property type="entry name" value="ATPase_NBD"/>
</dbReference>
<dbReference type="AlphaFoldDB" id="A0A1J5TTC8"/>
<evidence type="ECO:0000256" key="3">
    <source>
        <dbReference type="ARBA" id="ARBA00023136"/>
    </source>
</evidence>
<keyword evidence="2 5" id="KW-0132">Cell division</keyword>
<name>A0A1J5TTC8_9GAMM</name>
<evidence type="ECO:0000259" key="7">
    <source>
        <dbReference type="SMART" id="SM00842"/>
    </source>
</evidence>
<proteinExistence type="inferred from homology"/>
<dbReference type="SUPFAM" id="SSF53067">
    <property type="entry name" value="Actin-like ATPase domain"/>
    <property type="match status" value="2"/>
</dbReference>
<dbReference type="InterPro" id="IPR020823">
    <property type="entry name" value="Cell_div_FtsA"/>
</dbReference>
<dbReference type="OrthoDB" id="9810567at2"/>
<evidence type="ECO:0000256" key="4">
    <source>
        <dbReference type="ARBA" id="ARBA00023306"/>
    </source>
</evidence>
<evidence type="ECO:0000256" key="1">
    <source>
        <dbReference type="ARBA" id="ARBA00022475"/>
    </source>
</evidence>
<comment type="caution">
    <text evidence="8">The sequence shown here is derived from an EMBL/GenBank/DDBJ whole genome shotgun (WGS) entry which is preliminary data.</text>
</comment>
<evidence type="ECO:0000256" key="6">
    <source>
        <dbReference type="PIRNR" id="PIRNR003101"/>
    </source>
</evidence>
<dbReference type="PIRSF" id="PIRSF003101">
    <property type="entry name" value="FtsA"/>
    <property type="match status" value="1"/>
</dbReference>
<protein>
    <recommendedName>
        <fullName evidence="5 6">Cell division protein FtsA</fullName>
    </recommendedName>
</protein>